<dbReference type="Pfam" id="PF10989">
    <property type="entry name" value="DUF2808"/>
    <property type="match status" value="1"/>
</dbReference>
<accession>A0ABR8J0N7</accession>
<proteinExistence type="predicted"/>
<reference evidence="1 2" key="1">
    <citation type="journal article" date="2020" name="ISME J.">
        <title>Comparative genomics reveals insights into cyanobacterial evolution and habitat adaptation.</title>
        <authorList>
            <person name="Chen M.Y."/>
            <person name="Teng W.K."/>
            <person name="Zhao L."/>
            <person name="Hu C.X."/>
            <person name="Zhou Y.K."/>
            <person name="Han B.P."/>
            <person name="Song L.R."/>
            <person name="Shu W.S."/>
        </authorList>
    </citation>
    <scope>NUCLEOTIDE SEQUENCE [LARGE SCALE GENOMIC DNA]</scope>
    <source>
        <strain evidence="1 2">FACHB-362</strain>
    </source>
</reference>
<evidence type="ECO:0000313" key="2">
    <source>
        <dbReference type="Proteomes" id="UP000660381"/>
    </source>
</evidence>
<protein>
    <submittedName>
        <fullName evidence="1">DUF2808 domain-containing protein</fullName>
    </submittedName>
</protein>
<evidence type="ECO:0000313" key="1">
    <source>
        <dbReference type="EMBL" id="MBD2691198.1"/>
    </source>
</evidence>
<sequence length="175" mass="19272">MNSFVRLCKTLFVSTGICLLSVPATYGIQPTRLLTAETTYNQASAWGATYYFTLKLPASAVNVPLKQLAFTQVEGLETIDFDDKNSIAFVETNGQREKLGVTLAKKGNQPQTLIVTFDQPVAAGKTITIGLKPFRNPTYEGIYQFRVQSLSFGERTNNLVLGTARLQFYGNTGNE</sequence>
<keyword evidence="2" id="KW-1185">Reference proteome</keyword>
<dbReference type="Proteomes" id="UP000660381">
    <property type="component" value="Unassembled WGS sequence"/>
</dbReference>
<dbReference type="EMBL" id="JACJTQ010000005">
    <property type="protein sequence ID" value="MBD2691198.1"/>
    <property type="molecule type" value="Genomic_DNA"/>
</dbReference>
<organism evidence="1 2">
    <name type="scientific">Anabaena catenula FACHB-362</name>
    <dbReference type="NCBI Taxonomy" id="2692877"/>
    <lineage>
        <taxon>Bacteria</taxon>
        <taxon>Bacillati</taxon>
        <taxon>Cyanobacteriota</taxon>
        <taxon>Cyanophyceae</taxon>
        <taxon>Nostocales</taxon>
        <taxon>Nostocaceae</taxon>
        <taxon>Anabaena</taxon>
    </lineage>
</organism>
<dbReference type="RefSeq" id="WP_190905716.1">
    <property type="nucleotide sequence ID" value="NZ_JACJTQ010000005.1"/>
</dbReference>
<dbReference type="InterPro" id="IPR021256">
    <property type="entry name" value="DUF2808"/>
</dbReference>
<gene>
    <name evidence="1" type="ORF">H6G68_05385</name>
</gene>
<name>A0ABR8J0N7_9NOST</name>
<comment type="caution">
    <text evidence="1">The sequence shown here is derived from an EMBL/GenBank/DDBJ whole genome shotgun (WGS) entry which is preliminary data.</text>
</comment>